<name>A0ABU1X2G9_SPHXE</name>
<feature type="chain" id="PRO_5046628719" description="Lysozyme inhibitor LprI N-terminal domain-containing protein" evidence="1">
    <location>
        <begin position="20"/>
        <end position="157"/>
    </location>
</feature>
<dbReference type="Proteomes" id="UP001267638">
    <property type="component" value="Unassembled WGS sequence"/>
</dbReference>
<dbReference type="EMBL" id="JAVDWV010000009">
    <property type="protein sequence ID" value="MDR7155362.1"/>
    <property type="molecule type" value="Genomic_DNA"/>
</dbReference>
<evidence type="ECO:0000313" key="2">
    <source>
        <dbReference type="EMBL" id="MDR7155362.1"/>
    </source>
</evidence>
<keyword evidence="3" id="KW-1185">Reference proteome</keyword>
<evidence type="ECO:0000256" key="1">
    <source>
        <dbReference type="SAM" id="SignalP"/>
    </source>
</evidence>
<protein>
    <recommendedName>
        <fullName evidence="4">Lysozyme inhibitor LprI N-terminal domain-containing protein</fullName>
    </recommendedName>
</protein>
<comment type="caution">
    <text evidence="2">The sequence shown here is derived from an EMBL/GenBank/DDBJ whole genome shotgun (WGS) entry which is preliminary data.</text>
</comment>
<accession>A0ABU1X2G9</accession>
<keyword evidence="1" id="KW-0732">Signal</keyword>
<organism evidence="2 3">
    <name type="scientific">Sphingobium xenophagum</name>
    <dbReference type="NCBI Taxonomy" id="121428"/>
    <lineage>
        <taxon>Bacteria</taxon>
        <taxon>Pseudomonadati</taxon>
        <taxon>Pseudomonadota</taxon>
        <taxon>Alphaproteobacteria</taxon>
        <taxon>Sphingomonadales</taxon>
        <taxon>Sphingomonadaceae</taxon>
        <taxon>Sphingobium</taxon>
    </lineage>
</organism>
<reference evidence="2 3" key="1">
    <citation type="submission" date="2023-07" db="EMBL/GenBank/DDBJ databases">
        <title>Sorghum-associated microbial communities from plants grown in Nebraska, USA.</title>
        <authorList>
            <person name="Schachtman D."/>
        </authorList>
    </citation>
    <scope>NUCLEOTIDE SEQUENCE [LARGE SCALE GENOMIC DNA]</scope>
    <source>
        <strain evidence="2 3">4256</strain>
    </source>
</reference>
<gene>
    <name evidence="2" type="ORF">J2W40_002189</name>
</gene>
<evidence type="ECO:0008006" key="4">
    <source>
        <dbReference type="Google" id="ProtNLM"/>
    </source>
</evidence>
<sequence>MRALAILPAMIAMPNVASAAPLMVCAPTDAWDAAMARYCTSKADLATYERSYYEPNLEAQRAKFGEDHPVKGEARWLEYREWRAVSGFDAVVKQCDIMAEAEGDAQVALLRMPAPHLTALRWKLEQTFELDGEIALWVEDIALTIRSDFLRLLPGEA</sequence>
<feature type="signal peptide" evidence="1">
    <location>
        <begin position="1"/>
        <end position="19"/>
    </location>
</feature>
<evidence type="ECO:0000313" key="3">
    <source>
        <dbReference type="Proteomes" id="UP001267638"/>
    </source>
</evidence>
<dbReference type="RefSeq" id="WP_310224593.1">
    <property type="nucleotide sequence ID" value="NZ_JAVDWV010000009.1"/>
</dbReference>
<proteinExistence type="predicted"/>